<dbReference type="PROSITE" id="PS00600">
    <property type="entry name" value="AA_TRANSFER_CLASS_3"/>
    <property type="match status" value="1"/>
</dbReference>
<dbReference type="GO" id="GO:0030170">
    <property type="term" value="F:pyridoxal phosphate binding"/>
    <property type="evidence" value="ECO:0007669"/>
    <property type="project" value="InterPro"/>
</dbReference>
<dbReference type="InterPro" id="IPR015422">
    <property type="entry name" value="PyrdxlP-dep_Trfase_small"/>
</dbReference>
<evidence type="ECO:0000313" key="4">
    <source>
        <dbReference type="EMBL" id="RSM72344.1"/>
    </source>
</evidence>
<dbReference type="Gene3D" id="3.40.640.10">
    <property type="entry name" value="Type I PLP-dependent aspartate aminotransferase-like (Major domain)"/>
    <property type="match status" value="1"/>
</dbReference>
<dbReference type="GO" id="GO:0008483">
    <property type="term" value="F:transaminase activity"/>
    <property type="evidence" value="ECO:0007669"/>
    <property type="project" value="UniProtKB-KW"/>
</dbReference>
<keyword evidence="4" id="KW-0808">Transferase</keyword>
<dbReference type="SUPFAM" id="SSF53383">
    <property type="entry name" value="PLP-dependent transferases"/>
    <property type="match status" value="1"/>
</dbReference>
<dbReference type="PIRSF" id="PIRSF000521">
    <property type="entry name" value="Transaminase_4ab_Lys_Orn"/>
    <property type="match status" value="1"/>
</dbReference>
<dbReference type="InterPro" id="IPR015421">
    <property type="entry name" value="PyrdxlP-dep_Trfase_major"/>
</dbReference>
<keyword evidence="2 3" id="KW-0663">Pyridoxal phosphate</keyword>
<keyword evidence="4" id="KW-0032">Aminotransferase</keyword>
<evidence type="ECO:0000256" key="3">
    <source>
        <dbReference type="RuleBase" id="RU003560"/>
    </source>
</evidence>
<dbReference type="InterPro" id="IPR015424">
    <property type="entry name" value="PyrdxlP-dep_Trfase"/>
</dbReference>
<dbReference type="EMBL" id="QHKI01000060">
    <property type="protein sequence ID" value="RSM72344.1"/>
    <property type="molecule type" value="Genomic_DNA"/>
</dbReference>
<sequence>MADMAFWTDVDRHLVRYAGPGTFTPEIIDRAAGSFVFTEDGRRILDFTSGQMSAILGHSHPEIVATVQRQVGTLDHLFSGMLSRPVVDLARRLAGTLPAPLEKVLLLTTGAESNEAAIRMAKLVTGKHEIVSFARSWHGMTQAAASATYSAGRKGYGPAAPGNFAIPAPNTYRPDFTTADGELDWQRQLDFGFDLIDAQSVGSLAACVVEPILSSGGILEPPVGYFAALHRKCRERGMLLILDEAQTGLCRTGNWYAFERDGIVPDILTLSKTLGAGLPLAAVITSPEIEQEAHDRGFLFFTTHVADPLVAAVGNTVLDVLITDRLDERAAKLGVFLRQGLASIAERHPVVGDIRGRGLLVGLELAADPQSSDQIDARVTRRCLELGLHMNIVQLPGMGGVFRIAPPLTATEDELSLGLEILDKALTEVG</sequence>
<comment type="caution">
    <text evidence="4">The sequence shown here is derived from an EMBL/GenBank/DDBJ whole genome shotgun (WGS) entry which is preliminary data.</text>
</comment>
<reference evidence="4 5" key="1">
    <citation type="submission" date="2018-05" db="EMBL/GenBank/DDBJ databases">
        <title>Evolution of GPA BGCs.</title>
        <authorList>
            <person name="Waglechner N."/>
            <person name="Wright G.D."/>
        </authorList>
    </citation>
    <scope>NUCLEOTIDE SEQUENCE [LARGE SCALE GENOMIC DNA]</scope>
    <source>
        <strain evidence="4 5">A82846</strain>
    </source>
</reference>
<comment type="similarity">
    <text evidence="1 3">Belongs to the class-III pyridoxal-phosphate-dependent aminotransferase family.</text>
</comment>
<evidence type="ECO:0000256" key="1">
    <source>
        <dbReference type="ARBA" id="ARBA00008954"/>
    </source>
</evidence>
<dbReference type="PANTHER" id="PTHR45688:SF13">
    <property type="entry name" value="ALANINE--GLYOXYLATE AMINOTRANSFERASE 2-LIKE"/>
    <property type="match status" value="1"/>
</dbReference>
<name>A0A428YSG9_KIBAR</name>
<protein>
    <submittedName>
        <fullName evidence="4">Aspartate aminotransferase family protein</fullName>
    </submittedName>
</protein>
<gene>
    <name evidence="4" type="ORF">DMH04_42665</name>
</gene>
<dbReference type="AlphaFoldDB" id="A0A428YSG9"/>
<proteinExistence type="inferred from homology"/>
<dbReference type="OrthoDB" id="9801834at2"/>
<dbReference type="CDD" id="cd00610">
    <property type="entry name" value="OAT_like"/>
    <property type="match status" value="1"/>
</dbReference>
<dbReference type="PANTHER" id="PTHR45688">
    <property type="match status" value="1"/>
</dbReference>
<dbReference type="Pfam" id="PF00202">
    <property type="entry name" value="Aminotran_3"/>
    <property type="match status" value="1"/>
</dbReference>
<evidence type="ECO:0000256" key="2">
    <source>
        <dbReference type="ARBA" id="ARBA00022898"/>
    </source>
</evidence>
<accession>A0A428YSG9</accession>
<evidence type="ECO:0000313" key="5">
    <source>
        <dbReference type="Proteomes" id="UP000287547"/>
    </source>
</evidence>
<dbReference type="InterPro" id="IPR005814">
    <property type="entry name" value="Aminotrans_3"/>
</dbReference>
<dbReference type="Proteomes" id="UP000287547">
    <property type="component" value="Unassembled WGS sequence"/>
</dbReference>
<dbReference type="Gene3D" id="3.90.1150.10">
    <property type="entry name" value="Aspartate Aminotransferase, domain 1"/>
    <property type="match status" value="1"/>
</dbReference>
<organism evidence="4 5">
    <name type="scientific">Kibdelosporangium aridum</name>
    <dbReference type="NCBI Taxonomy" id="2030"/>
    <lineage>
        <taxon>Bacteria</taxon>
        <taxon>Bacillati</taxon>
        <taxon>Actinomycetota</taxon>
        <taxon>Actinomycetes</taxon>
        <taxon>Pseudonocardiales</taxon>
        <taxon>Pseudonocardiaceae</taxon>
        <taxon>Kibdelosporangium</taxon>
    </lineage>
</organism>
<dbReference type="InterPro" id="IPR049704">
    <property type="entry name" value="Aminotrans_3_PPA_site"/>
</dbReference>